<evidence type="ECO:0000313" key="4">
    <source>
        <dbReference type="EMBL" id="CAE6415781.1"/>
    </source>
</evidence>
<gene>
    <name evidence="4" type="ORF">RDB_LOCUS5237</name>
</gene>
<proteinExistence type="predicted"/>
<dbReference type="PANTHER" id="PTHR43205">
    <property type="entry name" value="PROSTAGLANDIN REDUCTASE"/>
    <property type="match status" value="1"/>
</dbReference>
<keyword evidence="2" id="KW-0472">Membrane</keyword>
<dbReference type="InterPro" id="IPR011032">
    <property type="entry name" value="GroES-like_sf"/>
</dbReference>
<evidence type="ECO:0000256" key="1">
    <source>
        <dbReference type="ARBA" id="ARBA00023002"/>
    </source>
</evidence>
<organism evidence="4 5">
    <name type="scientific">Rhizoctonia solani</name>
    <dbReference type="NCBI Taxonomy" id="456999"/>
    <lineage>
        <taxon>Eukaryota</taxon>
        <taxon>Fungi</taxon>
        <taxon>Dikarya</taxon>
        <taxon>Basidiomycota</taxon>
        <taxon>Agaricomycotina</taxon>
        <taxon>Agaricomycetes</taxon>
        <taxon>Cantharellales</taxon>
        <taxon>Ceratobasidiaceae</taxon>
        <taxon>Rhizoctonia</taxon>
    </lineage>
</organism>
<keyword evidence="2" id="KW-0812">Transmembrane</keyword>
<name>A0A8H3ADJ2_9AGAM</name>
<dbReference type="GO" id="GO:0016628">
    <property type="term" value="F:oxidoreductase activity, acting on the CH-CH group of donors, NAD or NADP as acceptor"/>
    <property type="evidence" value="ECO:0007669"/>
    <property type="project" value="InterPro"/>
</dbReference>
<evidence type="ECO:0000313" key="5">
    <source>
        <dbReference type="Proteomes" id="UP000663850"/>
    </source>
</evidence>
<comment type="caution">
    <text evidence="4">The sequence shown here is derived from an EMBL/GenBank/DDBJ whole genome shotgun (WGS) entry which is preliminary data.</text>
</comment>
<feature type="domain" description="Oxidoreductase N-terminal" evidence="3">
    <location>
        <begin position="17"/>
        <end position="77"/>
    </location>
</feature>
<dbReference type="AlphaFoldDB" id="A0A8H3ADJ2"/>
<accession>A0A8H3ADJ2</accession>
<keyword evidence="1" id="KW-0560">Oxidoreductase</keyword>
<dbReference type="Gene3D" id="3.40.50.720">
    <property type="entry name" value="NAD(P)-binding Rossmann-like Domain"/>
    <property type="match status" value="1"/>
</dbReference>
<dbReference type="InterPro" id="IPR041694">
    <property type="entry name" value="ADH_N_2"/>
</dbReference>
<sequence length="216" mass="24286">MKDGCVRRNHHHLDTVPLNGGILVKALWISIDPYLRGRLREAHVNLTFLHLLLGKIFGLGIVVILRSEREDFKQGDNPYVLDLSYQHYAVLPPDHPVTPIDKQGLSLSLFPGVLGMPGKTAYYRLNAIGSDEKVEYMKNIGVDVPFNYQKEKSIGIDVPFNYKNEKASDVLAREGPLDDYWDNVGDESLEAAMPGSRRSYCRVGAISSYNRAHYGI</sequence>
<dbReference type="EMBL" id="CAJMWZ010000277">
    <property type="protein sequence ID" value="CAE6415781.1"/>
    <property type="molecule type" value="Genomic_DNA"/>
</dbReference>
<keyword evidence="2" id="KW-1133">Transmembrane helix</keyword>
<dbReference type="InterPro" id="IPR045010">
    <property type="entry name" value="MDR_fam"/>
</dbReference>
<evidence type="ECO:0000256" key="2">
    <source>
        <dbReference type="SAM" id="Phobius"/>
    </source>
</evidence>
<evidence type="ECO:0000259" key="3">
    <source>
        <dbReference type="Pfam" id="PF16884"/>
    </source>
</evidence>
<protein>
    <recommendedName>
        <fullName evidence="3">Oxidoreductase N-terminal domain-containing protein</fullName>
    </recommendedName>
</protein>
<feature type="transmembrane region" description="Helical" evidence="2">
    <location>
        <begin position="43"/>
        <end position="65"/>
    </location>
</feature>
<dbReference type="SUPFAM" id="SSF50129">
    <property type="entry name" value="GroES-like"/>
    <property type="match status" value="1"/>
</dbReference>
<dbReference type="Gene3D" id="3.90.180.10">
    <property type="entry name" value="Medium-chain alcohol dehydrogenases, catalytic domain"/>
    <property type="match status" value="1"/>
</dbReference>
<dbReference type="PANTHER" id="PTHR43205:SF7">
    <property type="entry name" value="PROSTAGLANDIN REDUCTASE 1"/>
    <property type="match status" value="1"/>
</dbReference>
<reference evidence="4" key="1">
    <citation type="submission" date="2021-01" db="EMBL/GenBank/DDBJ databases">
        <authorList>
            <person name="Kaushik A."/>
        </authorList>
    </citation>
    <scope>NUCLEOTIDE SEQUENCE</scope>
    <source>
        <strain evidence="4">Type strain: AG8-Rh-89/</strain>
    </source>
</reference>
<dbReference type="Pfam" id="PF16884">
    <property type="entry name" value="ADH_N_2"/>
    <property type="match status" value="1"/>
</dbReference>
<dbReference type="Proteomes" id="UP000663850">
    <property type="component" value="Unassembled WGS sequence"/>
</dbReference>